<dbReference type="InterPro" id="IPR055256">
    <property type="entry name" value="KH_1_KHDC4/BBP-like"/>
</dbReference>
<keyword evidence="1" id="KW-0694">RNA-binding</keyword>
<dbReference type="WBParaSite" id="jg18246">
    <property type="protein sequence ID" value="jg18246"/>
    <property type="gene ID" value="jg18246"/>
</dbReference>
<dbReference type="InterPro" id="IPR004087">
    <property type="entry name" value="KH_dom"/>
</dbReference>
<dbReference type="SMART" id="SM00322">
    <property type="entry name" value="KH"/>
    <property type="match status" value="1"/>
</dbReference>
<feature type="region of interest" description="Disordered" evidence="2">
    <location>
        <begin position="34"/>
        <end position="141"/>
    </location>
</feature>
<organism evidence="4 5">
    <name type="scientific">Ditylenchus dipsaci</name>
    <dbReference type="NCBI Taxonomy" id="166011"/>
    <lineage>
        <taxon>Eukaryota</taxon>
        <taxon>Metazoa</taxon>
        <taxon>Ecdysozoa</taxon>
        <taxon>Nematoda</taxon>
        <taxon>Chromadorea</taxon>
        <taxon>Rhabditida</taxon>
        <taxon>Tylenchina</taxon>
        <taxon>Tylenchomorpha</taxon>
        <taxon>Sphaerularioidea</taxon>
        <taxon>Anguinidae</taxon>
        <taxon>Anguininae</taxon>
        <taxon>Ditylenchus</taxon>
    </lineage>
</organism>
<sequence length="419" mass="46103">MKKEGLPFKSDAKKEASTAKADVVEALKKEVAKAAGVAKLPVSKPMDSSPIAAKQKKDSSERAKSRRRKSGEAASVETPKKVNSAIRRFNEEKMSCGTSSPPNAISAPTQNNKTSSATPPSDVQNNNKKKKKDLMTKSSPPPKNLAVYIEELLYELSCLELVQSESVFPFKSSHTRRLINREADRVRAQISLSSPIKSLSHLHAAPSPGVRRLTVFPEELIASSANYNSIVNNLVDGNGGYGDVSLVGRRLPRSYMSTACGAGQRSNDRFSPFTGQFSNSMSPDDVLGFSVDGVRLFTKNHKIYIPEHPSYNFIGRILGPRGNSVRRLEALTGCKILIRGKGSVKDPIRESKLRNAVGWEHLKDALHVSITAEDANEHVCDMKLHRASANIQRLLTPMFDDYKRHQLIQLAIINGTYRP</sequence>
<reference evidence="5" key="1">
    <citation type="submission" date="2022-11" db="UniProtKB">
        <authorList>
            <consortium name="WormBaseParasite"/>
        </authorList>
    </citation>
    <scope>IDENTIFICATION</scope>
</reference>
<dbReference type="GO" id="GO:0005634">
    <property type="term" value="C:nucleus"/>
    <property type="evidence" value="ECO:0007669"/>
    <property type="project" value="TreeGrafter"/>
</dbReference>
<accession>A0A915DCN7</accession>
<dbReference type="Gene3D" id="3.30.1370.10">
    <property type="entry name" value="K Homology domain, type 1"/>
    <property type="match status" value="1"/>
</dbReference>
<dbReference type="AlphaFoldDB" id="A0A915DCN7"/>
<evidence type="ECO:0000256" key="2">
    <source>
        <dbReference type="SAM" id="MobiDB-lite"/>
    </source>
</evidence>
<evidence type="ECO:0000256" key="1">
    <source>
        <dbReference type="ARBA" id="ARBA00022884"/>
    </source>
</evidence>
<proteinExistence type="predicted"/>
<evidence type="ECO:0000313" key="5">
    <source>
        <dbReference type="WBParaSite" id="jg18246"/>
    </source>
</evidence>
<dbReference type="InterPro" id="IPR036612">
    <property type="entry name" value="KH_dom_type_1_sf"/>
</dbReference>
<keyword evidence="4" id="KW-1185">Reference proteome</keyword>
<name>A0A915DCN7_9BILA</name>
<dbReference type="GO" id="GO:0048024">
    <property type="term" value="P:regulation of mRNA splicing, via spliceosome"/>
    <property type="evidence" value="ECO:0007669"/>
    <property type="project" value="TreeGrafter"/>
</dbReference>
<dbReference type="PANTHER" id="PTHR11208">
    <property type="entry name" value="RNA-BINDING PROTEIN RELATED"/>
    <property type="match status" value="1"/>
</dbReference>
<evidence type="ECO:0000259" key="3">
    <source>
        <dbReference type="SMART" id="SM00322"/>
    </source>
</evidence>
<dbReference type="GO" id="GO:0003729">
    <property type="term" value="F:mRNA binding"/>
    <property type="evidence" value="ECO:0007669"/>
    <property type="project" value="TreeGrafter"/>
</dbReference>
<dbReference type="InterPro" id="IPR045071">
    <property type="entry name" value="BBP-like"/>
</dbReference>
<feature type="compositionally biased region" description="Polar residues" evidence="2">
    <location>
        <begin position="96"/>
        <end position="124"/>
    </location>
</feature>
<dbReference type="Pfam" id="PF22675">
    <property type="entry name" value="KH-I_KHDC4-BBP"/>
    <property type="match status" value="1"/>
</dbReference>
<feature type="domain" description="K Homology" evidence="3">
    <location>
        <begin position="297"/>
        <end position="396"/>
    </location>
</feature>
<protein>
    <submittedName>
        <fullName evidence="5">K Homology domain-containing protein</fullName>
    </submittedName>
</protein>
<evidence type="ECO:0000313" key="4">
    <source>
        <dbReference type="Proteomes" id="UP000887574"/>
    </source>
</evidence>
<dbReference type="PANTHER" id="PTHR11208:SF147">
    <property type="entry name" value="RNA-BINDING PROTEIN ASD-2"/>
    <property type="match status" value="1"/>
</dbReference>
<dbReference type="Proteomes" id="UP000887574">
    <property type="component" value="Unplaced"/>
</dbReference>
<dbReference type="SUPFAM" id="SSF54791">
    <property type="entry name" value="Eukaryotic type KH-domain (KH-domain type I)"/>
    <property type="match status" value="1"/>
</dbReference>